<dbReference type="Proteomes" id="UP001500957">
    <property type="component" value="Unassembled WGS sequence"/>
</dbReference>
<dbReference type="RefSeq" id="WP_344603748.1">
    <property type="nucleotide sequence ID" value="NZ_BAAAHE010000013.1"/>
</dbReference>
<dbReference type="Gene3D" id="3.30.530.20">
    <property type="match status" value="1"/>
</dbReference>
<protein>
    <submittedName>
        <fullName evidence="3">SRPBCC domain-containing protein</fullName>
    </submittedName>
</protein>
<evidence type="ECO:0000256" key="1">
    <source>
        <dbReference type="ARBA" id="ARBA00006817"/>
    </source>
</evidence>
<dbReference type="InterPro" id="IPR023393">
    <property type="entry name" value="START-like_dom_sf"/>
</dbReference>
<dbReference type="SUPFAM" id="SSF55961">
    <property type="entry name" value="Bet v1-like"/>
    <property type="match status" value="1"/>
</dbReference>
<evidence type="ECO:0000313" key="3">
    <source>
        <dbReference type="EMBL" id="GAA0616153.1"/>
    </source>
</evidence>
<evidence type="ECO:0000259" key="2">
    <source>
        <dbReference type="Pfam" id="PF08327"/>
    </source>
</evidence>
<comment type="similarity">
    <text evidence="1">Belongs to the AHA1 family.</text>
</comment>
<dbReference type="Pfam" id="PF08327">
    <property type="entry name" value="AHSA1"/>
    <property type="match status" value="1"/>
</dbReference>
<organism evidence="3 4">
    <name type="scientific">Sporichthya brevicatena</name>
    <dbReference type="NCBI Taxonomy" id="171442"/>
    <lineage>
        <taxon>Bacteria</taxon>
        <taxon>Bacillati</taxon>
        <taxon>Actinomycetota</taxon>
        <taxon>Actinomycetes</taxon>
        <taxon>Sporichthyales</taxon>
        <taxon>Sporichthyaceae</taxon>
        <taxon>Sporichthya</taxon>
    </lineage>
</organism>
<sequence length="162" mass="17828">MTVTSVTKDATTRTMTLTAEFDAPVPRVWQLYDDPRRLEQWWGPPTYPATVVDHDLSVGGTVRYVMTGPEGDKSCGYWIVRAVDAPHSLEWENGFATDDLEPDRSMPVMTMRMTLAPRPGGGTVMTIATVFETAENMTWCLEMGMEEGMSSAVGQCDAVLAA</sequence>
<evidence type="ECO:0000313" key="4">
    <source>
        <dbReference type="Proteomes" id="UP001500957"/>
    </source>
</evidence>
<accession>A0ABN1GQ04</accession>
<gene>
    <name evidence="3" type="ORF">GCM10009547_17740</name>
</gene>
<name>A0ABN1GQ04_9ACTN</name>
<feature type="domain" description="Activator of Hsp90 ATPase homologue 1/2-like C-terminal" evidence="2">
    <location>
        <begin position="22"/>
        <end position="159"/>
    </location>
</feature>
<reference evidence="3 4" key="1">
    <citation type="journal article" date="2019" name="Int. J. Syst. Evol. Microbiol.">
        <title>The Global Catalogue of Microorganisms (GCM) 10K type strain sequencing project: providing services to taxonomists for standard genome sequencing and annotation.</title>
        <authorList>
            <consortium name="The Broad Institute Genomics Platform"/>
            <consortium name="The Broad Institute Genome Sequencing Center for Infectious Disease"/>
            <person name="Wu L."/>
            <person name="Ma J."/>
        </authorList>
    </citation>
    <scope>NUCLEOTIDE SEQUENCE [LARGE SCALE GENOMIC DNA]</scope>
    <source>
        <strain evidence="3 4">JCM 10671</strain>
    </source>
</reference>
<proteinExistence type="inferred from homology"/>
<keyword evidence="4" id="KW-1185">Reference proteome</keyword>
<comment type="caution">
    <text evidence="3">The sequence shown here is derived from an EMBL/GenBank/DDBJ whole genome shotgun (WGS) entry which is preliminary data.</text>
</comment>
<dbReference type="CDD" id="cd07814">
    <property type="entry name" value="SRPBCC_CalC_Aha1-like"/>
    <property type="match status" value="1"/>
</dbReference>
<dbReference type="EMBL" id="BAAAHE010000013">
    <property type="protein sequence ID" value="GAA0616153.1"/>
    <property type="molecule type" value="Genomic_DNA"/>
</dbReference>
<dbReference type="InterPro" id="IPR013538">
    <property type="entry name" value="ASHA1/2-like_C"/>
</dbReference>